<dbReference type="RefSeq" id="WP_016340409.1">
    <property type="nucleotide sequence ID" value="NC_021284.1"/>
</dbReference>
<accession>R4UCY2</accession>
<evidence type="ECO:0000313" key="2">
    <source>
        <dbReference type="EMBL" id="AGM25749.1"/>
    </source>
</evidence>
<keyword evidence="1" id="KW-1133">Transmembrane helix</keyword>
<organism evidence="2 3">
    <name type="scientific">Spiroplasma syrphidicola EA-1</name>
    <dbReference type="NCBI Taxonomy" id="1276229"/>
    <lineage>
        <taxon>Bacteria</taxon>
        <taxon>Bacillati</taxon>
        <taxon>Mycoplasmatota</taxon>
        <taxon>Mollicutes</taxon>
        <taxon>Entomoplasmatales</taxon>
        <taxon>Spiroplasmataceae</taxon>
        <taxon>Spiroplasma</taxon>
    </lineage>
</organism>
<keyword evidence="3" id="KW-1185">Reference proteome</keyword>
<gene>
    <name evidence="2" type="ORF">SSYRP_v1c01530</name>
</gene>
<dbReference type="STRING" id="1276229.SSYRP_v1c01530"/>
<evidence type="ECO:0000313" key="3">
    <source>
        <dbReference type="Proteomes" id="UP000013963"/>
    </source>
</evidence>
<keyword evidence="1" id="KW-0472">Membrane</keyword>
<dbReference type="eggNOG" id="COG1520">
    <property type="taxonomic scope" value="Bacteria"/>
</dbReference>
<sequence length="685" mass="77797">MENKAQNFYSGMCSNCQQKFKKIINLARKNSTKTLAELEVFFCRVDKSRNINEDNGVIPLAFIFCKNDSYAFFWKDSLYNGDGSPKISLIDNTIILSQDTIEKIRNYSNLINIPSLPSKTHGVTNKGDLNKINSQISWINRQHLIQMTKMRKLFIIFGLIFILLIGSLGGFLGWYFLGISNLEPPIFDSSKIRLEDHLINDQLESLDDNKEQTILLAAKKKNNKLEIKDLLVKEITANSALIYVKSASRIYQYNTFAKVLFSPKKITIKTDVKIQNFYLDLDNISEDTILSEVKLENKDFIKSGVNVQNIKYIDKDEKILKADLVAKKNNIIYLDDDQLTVYFSTTGKKMLGQDLVEYNLGDIKNVKSPTILQAAKRKNPNLIVEEIEIINSIFEKNEIVVKVKEDSEYYINDNLSFILNYRVFNLNVGTVKNKSDKVLNNGFLTSLVRVDSQTILGGGFREIYQLSNNGEIKKIIRLPDISGNIYTIAKIDDDNILTADGKTIYKLNFDGSIREKVNQPEGLEFDGDVAGIIKLSDNRILTITAKSVYEINSTGEIIKKIDQVEGTEFDGQLLQIIELKNKSIFVLTPESIYSLNFDGRINEKIIQPIDQNFSDRVYSITQINEMTILVGGSEEVYQLDLDGQIRNKVKDKIRIEGNIFALLTLDNGSILAAATDSRLYQLHGD</sequence>
<dbReference type="OrthoDB" id="358279at2"/>
<dbReference type="Proteomes" id="UP000013963">
    <property type="component" value="Chromosome"/>
</dbReference>
<reference evidence="2 3" key="1">
    <citation type="journal article" date="2013" name="Genome Biol. Evol.">
        <title>Complete genomes of two dipteran-associated spiroplasmas provided insights into the origin, dynamics, and impacts of viral invasion in spiroplasma.</title>
        <authorList>
            <person name="Ku C."/>
            <person name="Lo W.S."/>
            <person name="Chen L.L."/>
            <person name="Kuo C.H."/>
        </authorList>
    </citation>
    <scope>NUCLEOTIDE SEQUENCE [LARGE SCALE GENOMIC DNA]</scope>
    <source>
        <strain evidence="2">EA-1</strain>
    </source>
</reference>
<dbReference type="AlphaFoldDB" id="R4UCY2"/>
<dbReference type="SUPFAM" id="SSF63829">
    <property type="entry name" value="Calcium-dependent phosphotriesterase"/>
    <property type="match status" value="1"/>
</dbReference>
<proteinExistence type="predicted"/>
<evidence type="ECO:0000256" key="1">
    <source>
        <dbReference type="SAM" id="Phobius"/>
    </source>
</evidence>
<dbReference type="HOGENOM" id="CLU_025324_0_0_14"/>
<dbReference type="PATRIC" id="fig|1276229.3.peg.153"/>
<feature type="transmembrane region" description="Helical" evidence="1">
    <location>
        <begin position="153"/>
        <end position="177"/>
    </location>
</feature>
<dbReference type="KEGG" id="ssyr:SSYRP_v1c01530"/>
<name>R4UCY2_9MOLU</name>
<keyword evidence="1" id="KW-0812">Transmembrane</keyword>
<dbReference type="EMBL" id="CP005078">
    <property type="protein sequence ID" value="AGM25749.1"/>
    <property type="molecule type" value="Genomic_DNA"/>
</dbReference>
<protein>
    <submittedName>
        <fullName evidence="2">Uncharacterized protein</fullName>
    </submittedName>
</protein>